<dbReference type="EMBL" id="JAHUTI010019675">
    <property type="protein sequence ID" value="MED6237723.1"/>
    <property type="molecule type" value="Genomic_DNA"/>
</dbReference>
<name>A0ABU7AI79_9TELE</name>
<evidence type="ECO:0000313" key="1">
    <source>
        <dbReference type="EMBL" id="MED6237723.1"/>
    </source>
</evidence>
<sequence>MLFCAHSMKQESFPEFSLFISCLPLPLAAPGLPIQTLSHDERFLSGPGRFCICREGSRPSSGGGGGLVGRWVPGWGWRGAPHMNMSALLKLDSAANQRPGICL</sequence>
<protein>
    <submittedName>
        <fullName evidence="1">Uncharacterized protein</fullName>
    </submittedName>
</protein>
<reference evidence="1 2" key="1">
    <citation type="submission" date="2021-07" db="EMBL/GenBank/DDBJ databases">
        <authorList>
            <person name="Palmer J.M."/>
        </authorList>
    </citation>
    <scope>NUCLEOTIDE SEQUENCE [LARGE SCALE GENOMIC DNA]</scope>
    <source>
        <strain evidence="1 2">AT_MEX2019</strain>
        <tissue evidence="1">Muscle</tissue>
    </source>
</reference>
<gene>
    <name evidence="1" type="ORF">ATANTOWER_023708</name>
</gene>
<proteinExistence type="predicted"/>
<dbReference type="Proteomes" id="UP001345963">
    <property type="component" value="Unassembled WGS sequence"/>
</dbReference>
<keyword evidence="2" id="KW-1185">Reference proteome</keyword>
<organism evidence="1 2">
    <name type="scientific">Ataeniobius toweri</name>
    <dbReference type="NCBI Taxonomy" id="208326"/>
    <lineage>
        <taxon>Eukaryota</taxon>
        <taxon>Metazoa</taxon>
        <taxon>Chordata</taxon>
        <taxon>Craniata</taxon>
        <taxon>Vertebrata</taxon>
        <taxon>Euteleostomi</taxon>
        <taxon>Actinopterygii</taxon>
        <taxon>Neopterygii</taxon>
        <taxon>Teleostei</taxon>
        <taxon>Neoteleostei</taxon>
        <taxon>Acanthomorphata</taxon>
        <taxon>Ovalentaria</taxon>
        <taxon>Atherinomorphae</taxon>
        <taxon>Cyprinodontiformes</taxon>
        <taxon>Goodeidae</taxon>
        <taxon>Ataeniobius</taxon>
    </lineage>
</organism>
<comment type="caution">
    <text evidence="1">The sequence shown here is derived from an EMBL/GenBank/DDBJ whole genome shotgun (WGS) entry which is preliminary data.</text>
</comment>
<evidence type="ECO:0000313" key="2">
    <source>
        <dbReference type="Proteomes" id="UP001345963"/>
    </source>
</evidence>
<accession>A0ABU7AI79</accession>